<comment type="caution">
    <text evidence="1">The sequence shown here is derived from an EMBL/GenBank/DDBJ whole genome shotgun (WGS) entry which is preliminary data.</text>
</comment>
<dbReference type="GO" id="GO:0030973">
    <property type="term" value="F:molybdate ion binding"/>
    <property type="evidence" value="ECO:0007669"/>
    <property type="project" value="TreeGrafter"/>
</dbReference>
<reference evidence="1" key="1">
    <citation type="journal article" date="2019" name="Mol. Ecol.">
        <title>Genome evolution and host-microbiome shifts correspond with intraspecific niche divergence within harmful algal bloom-forming Microcystis aeruginosa.</title>
        <authorList>
            <person name="Jackrel S.L."/>
            <person name="White J.D."/>
            <person name="Evans J.T."/>
            <person name="Buffin K."/>
            <person name="Hayden K."/>
            <person name="Sarnelle O."/>
            <person name="Denef V.J."/>
        </authorList>
    </citation>
    <scope>NUCLEOTIDE SEQUENCE</scope>
    <source>
        <strain evidence="1">G11-04</strain>
    </source>
</reference>
<evidence type="ECO:0000313" key="1">
    <source>
        <dbReference type="EMBL" id="NCS59157.1"/>
    </source>
</evidence>
<dbReference type="InterPro" id="IPR050682">
    <property type="entry name" value="ModA/WtpA"/>
</dbReference>
<sequence>MINTAKKKKKLWLSSLIALVSLGLAYIPIPGLETRIVIVTGTELTEPLTRLKEDFEKKNPDIAIEIKEQGSQDIINKFVDEKNDFKPTILIPADGELLTELKTRLSTRDGGDPFYETPRPIAKTLLVGIAWLERGDALFPDGRFRWERIQRAMEAGNWAKMGGRPDWGSFDFLMTDPTRSHSGLLTLFLWSRANGEDLNSPQTTELFKIIQKSLYQPPRSTDILLQEFITRGANDADVATVYESIALYRQKQSGANQIAPYRVYYLDPNVEITPTAAIIRRDTDGEQRRASVKFIDFLRTKEQQQVFVRYGFRPVIGGIDIMSVPENPWSQNIQRIEVNPSVTLIQSPNSRTIAEIQRLWERAN</sequence>
<dbReference type="AlphaFoldDB" id="A0A966G2L8"/>
<proteinExistence type="predicted"/>
<dbReference type="Pfam" id="PF13531">
    <property type="entry name" value="SBP_bac_11"/>
    <property type="match status" value="1"/>
</dbReference>
<accession>A0A966G2L8</accession>
<name>A0A966G2L8_MICAE</name>
<organism evidence="1 2">
    <name type="scientific">Microcystis aeruginosa G11-04</name>
    <dbReference type="NCBI Taxonomy" id="2685956"/>
    <lineage>
        <taxon>Bacteria</taxon>
        <taxon>Bacillati</taxon>
        <taxon>Cyanobacteriota</taxon>
        <taxon>Cyanophyceae</taxon>
        <taxon>Oscillatoriophycideae</taxon>
        <taxon>Chroococcales</taxon>
        <taxon>Microcystaceae</taxon>
        <taxon>Microcystis</taxon>
    </lineage>
</organism>
<dbReference type="PANTHER" id="PTHR30632">
    <property type="entry name" value="MOLYBDATE-BINDING PERIPLASMIC PROTEIN"/>
    <property type="match status" value="1"/>
</dbReference>
<gene>
    <name evidence="1" type="ORF">GPJ16_20780</name>
</gene>
<dbReference type="SUPFAM" id="SSF53850">
    <property type="entry name" value="Periplasmic binding protein-like II"/>
    <property type="match status" value="1"/>
</dbReference>
<protein>
    <submittedName>
        <fullName evidence="1">ABC transporter substrate-binding protein</fullName>
    </submittedName>
</protein>
<evidence type="ECO:0000313" key="2">
    <source>
        <dbReference type="Proteomes" id="UP000799330"/>
    </source>
</evidence>
<dbReference type="Gene3D" id="3.40.190.10">
    <property type="entry name" value="Periplasmic binding protein-like II"/>
    <property type="match status" value="2"/>
</dbReference>
<dbReference type="GO" id="GO:0015689">
    <property type="term" value="P:molybdate ion transport"/>
    <property type="evidence" value="ECO:0007669"/>
    <property type="project" value="TreeGrafter"/>
</dbReference>
<dbReference type="EMBL" id="JAADAI010000375">
    <property type="protein sequence ID" value="NCS59157.1"/>
    <property type="molecule type" value="Genomic_DNA"/>
</dbReference>
<dbReference type="PANTHER" id="PTHR30632:SF0">
    <property type="entry name" value="SULFATE-BINDING PROTEIN"/>
    <property type="match status" value="1"/>
</dbReference>
<dbReference type="Proteomes" id="UP000799330">
    <property type="component" value="Unassembled WGS sequence"/>
</dbReference>